<keyword evidence="2" id="KW-1185">Reference proteome</keyword>
<dbReference type="GeneID" id="30190928"/>
<evidence type="ECO:0000313" key="2">
    <source>
        <dbReference type="Proteomes" id="UP000094819"/>
    </source>
</evidence>
<protein>
    <submittedName>
        <fullName evidence="1">Uncharacterized protein</fullName>
    </submittedName>
</protein>
<name>A0A1E3K0E2_9TREE</name>
<organism evidence="1 2">
    <name type="scientific">Cryptococcus wingfieldii CBS 7118</name>
    <dbReference type="NCBI Taxonomy" id="1295528"/>
    <lineage>
        <taxon>Eukaryota</taxon>
        <taxon>Fungi</taxon>
        <taxon>Dikarya</taxon>
        <taxon>Basidiomycota</taxon>
        <taxon>Agaricomycotina</taxon>
        <taxon>Tremellomycetes</taxon>
        <taxon>Tremellales</taxon>
        <taxon>Cryptococcaceae</taxon>
        <taxon>Cryptococcus</taxon>
    </lineage>
</organism>
<dbReference type="RefSeq" id="XP_019034583.1">
    <property type="nucleotide sequence ID" value="XM_019173878.1"/>
</dbReference>
<gene>
    <name evidence="1" type="ORF">L198_01715</name>
</gene>
<dbReference type="Proteomes" id="UP000094819">
    <property type="component" value="Unassembled WGS sequence"/>
</dbReference>
<evidence type="ECO:0000313" key="1">
    <source>
        <dbReference type="EMBL" id="ODO06483.1"/>
    </source>
</evidence>
<dbReference type="AlphaFoldDB" id="A0A1E3K0E2"/>
<proteinExistence type="predicted"/>
<dbReference type="EMBL" id="AWGH01000003">
    <property type="protein sequence ID" value="ODO06483.1"/>
    <property type="molecule type" value="Genomic_DNA"/>
</dbReference>
<sequence>MFFRAYDGTINHALQGLDQLALPTDQREWEEGIIELQPSATYENQPDVQEYLKLLGSDMAQDRDDQIDEGRKKLLDASQKGFGHFWAQLLSDPCIRAKIGHDVLDRTYTEHSEKYRWDSVLTIVSEGRG</sequence>
<accession>A0A1E3K0E2</accession>
<comment type="caution">
    <text evidence="1">The sequence shown here is derived from an EMBL/GenBank/DDBJ whole genome shotgun (WGS) entry which is preliminary data.</text>
</comment>
<reference evidence="1 2" key="1">
    <citation type="submission" date="2016-06" db="EMBL/GenBank/DDBJ databases">
        <title>Evolution of pathogenesis and genome organization in the Tremellales.</title>
        <authorList>
            <person name="Cuomo C."/>
            <person name="Litvintseva A."/>
            <person name="Heitman J."/>
            <person name="Chen Y."/>
            <person name="Sun S."/>
            <person name="Springer D."/>
            <person name="Dromer F."/>
            <person name="Young S."/>
            <person name="Zeng Q."/>
            <person name="Chapman S."/>
            <person name="Gujja S."/>
            <person name="Saif S."/>
            <person name="Birren B."/>
        </authorList>
    </citation>
    <scope>NUCLEOTIDE SEQUENCE [LARGE SCALE GENOMIC DNA]</scope>
    <source>
        <strain evidence="1 2">CBS 7118</strain>
    </source>
</reference>